<comment type="caution">
    <text evidence="11">The sequence shown here is derived from an EMBL/GenBank/DDBJ whole genome shotgun (WGS) entry which is preliminary data.</text>
</comment>
<keyword evidence="6 7" id="KW-0067">ATP-binding</keyword>
<accession>A0A545AKD2</accession>
<feature type="compositionally biased region" description="Low complexity" evidence="8">
    <location>
        <begin position="306"/>
        <end position="324"/>
    </location>
</feature>
<keyword evidence="12" id="KW-1185">Reference proteome</keyword>
<dbReference type="GO" id="GO:0005524">
    <property type="term" value="F:ATP binding"/>
    <property type="evidence" value="ECO:0007669"/>
    <property type="project" value="UniProtKB-UniRule"/>
</dbReference>
<dbReference type="PROSITE" id="PS00108">
    <property type="entry name" value="PROTEIN_KINASE_ST"/>
    <property type="match status" value="1"/>
</dbReference>
<dbReference type="SUPFAM" id="SSF53300">
    <property type="entry name" value="vWA-like"/>
    <property type="match status" value="1"/>
</dbReference>
<evidence type="ECO:0000256" key="3">
    <source>
        <dbReference type="ARBA" id="ARBA00022679"/>
    </source>
</evidence>
<dbReference type="OrthoDB" id="5621159at2"/>
<dbReference type="InterPro" id="IPR000719">
    <property type="entry name" value="Prot_kinase_dom"/>
</dbReference>
<dbReference type="PROSITE" id="PS50234">
    <property type="entry name" value="VWFA"/>
    <property type="match status" value="1"/>
</dbReference>
<dbReference type="Proteomes" id="UP000317982">
    <property type="component" value="Unassembled WGS sequence"/>
</dbReference>
<keyword evidence="2" id="KW-0723">Serine/threonine-protein kinase</keyword>
<organism evidence="11 12">
    <name type="scientific">Cryptosporangium phraense</name>
    <dbReference type="NCBI Taxonomy" id="2593070"/>
    <lineage>
        <taxon>Bacteria</taxon>
        <taxon>Bacillati</taxon>
        <taxon>Actinomycetota</taxon>
        <taxon>Actinomycetes</taxon>
        <taxon>Cryptosporangiales</taxon>
        <taxon>Cryptosporangiaceae</taxon>
        <taxon>Cryptosporangium</taxon>
    </lineage>
</organism>
<dbReference type="AlphaFoldDB" id="A0A545AKD2"/>
<dbReference type="InterPro" id="IPR011009">
    <property type="entry name" value="Kinase-like_dom_sf"/>
</dbReference>
<evidence type="ECO:0000256" key="1">
    <source>
        <dbReference type="ARBA" id="ARBA00012513"/>
    </source>
</evidence>
<evidence type="ECO:0000256" key="2">
    <source>
        <dbReference type="ARBA" id="ARBA00022527"/>
    </source>
</evidence>
<evidence type="ECO:0000259" key="9">
    <source>
        <dbReference type="PROSITE" id="PS50011"/>
    </source>
</evidence>
<dbReference type="PROSITE" id="PS00107">
    <property type="entry name" value="PROTEIN_KINASE_ATP"/>
    <property type="match status" value="1"/>
</dbReference>
<dbReference type="EMBL" id="VIRS01000022">
    <property type="protein sequence ID" value="TQS41784.1"/>
    <property type="molecule type" value="Genomic_DNA"/>
</dbReference>
<dbReference type="InterPro" id="IPR002035">
    <property type="entry name" value="VWF_A"/>
</dbReference>
<dbReference type="PANTHER" id="PTHR43289">
    <property type="entry name" value="MITOGEN-ACTIVATED PROTEIN KINASE KINASE KINASE 20-RELATED"/>
    <property type="match status" value="1"/>
</dbReference>
<dbReference type="SMART" id="SM00327">
    <property type="entry name" value="VWA"/>
    <property type="match status" value="1"/>
</dbReference>
<gene>
    <name evidence="11" type="ORF">FL583_27485</name>
</gene>
<dbReference type="CDD" id="cd14014">
    <property type="entry name" value="STKc_PknB_like"/>
    <property type="match status" value="1"/>
</dbReference>
<dbReference type="SUPFAM" id="SSF53850">
    <property type="entry name" value="Periplasmic binding protein-like II"/>
    <property type="match status" value="1"/>
</dbReference>
<feature type="compositionally biased region" description="Low complexity" evidence="8">
    <location>
        <begin position="332"/>
        <end position="348"/>
    </location>
</feature>
<dbReference type="Pfam" id="PF00069">
    <property type="entry name" value="Pkinase"/>
    <property type="match status" value="1"/>
</dbReference>
<dbReference type="InterPro" id="IPR036465">
    <property type="entry name" value="vWFA_dom_sf"/>
</dbReference>
<reference evidence="11 12" key="1">
    <citation type="submission" date="2019-07" db="EMBL/GenBank/DDBJ databases">
        <title>Cryptosporangium phraense sp. nov., isolated from plant litter.</title>
        <authorList>
            <person name="Suriyachadkun C."/>
        </authorList>
    </citation>
    <scope>NUCLEOTIDE SEQUENCE [LARGE SCALE GENOMIC DNA]</scope>
    <source>
        <strain evidence="11 12">A-T 5661</strain>
    </source>
</reference>
<proteinExistence type="predicted"/>
<evidence type="ECO:0000256" key="7">
    <source>
        <dbReference type="PROSITE-ProRule" id="PRU10141"/>
    </source>
</evidence>
<dbReference type="SUPFAM" id="SSF56112">
    <property type="entry name" value="Protein kinase-like (PK-like)"/>
    <property type="match status" value="1"/>
</dbReference>
<keyword evidence="4 7" id="KW-0547">Nucleotide-binding</keyword>
<dbReference type="Gene3D" id="3.40.50.410">
    <property type="entry name" value="von Willebrand factor, type A domain"/>
    <property type="match status" value="1"/>
</dbReference>
<dbReference type="Pfam" id="PF13531">
    <property type="entry name" value="SBP_bac_11"/>
    <property type="match status" value="1"/>
</dbReference>
<dbReference type="EC" id="2.7.11.1" evidence="1"/>
<sequence>MTPAGTGPRLGDRYVLGEVLGRGATGAVYAAHDVHLDRPVAVKVLIQAGDTLTTPERFQREARTTARLNHANIVAVYDVGRVTERDTVDAAPGTPFLVMELLTGGSWKDTLSRGNPSPPRVASALAGVARALAAAHAVGVTHRDIKPANVLISADGSAKLADFGIAKSVESTGLTKQGEIVGTLAYTAPECLEGQAAGPAADVWSFGVLLYESLSGRRPFEQETLGALITAIQSGRYRSLAYDLPALPHSLSATVDRCLDPDPPHRPSAAELARVLGEAAAAGESSAPVTTVTPFLGPVEFPVSGPPVSGGPVSGPPGSWRGGAPPAPPTSGGPSWGRPVSGPPVSGGPVSGGPVSGPPRGGSGTSPVPIPGLRSSGQLPVPPRGGAGAGGAPPPSGRPVAGPGRPVAGPPPEPPRKRRRWLVPVAGVVAFVVLAGGVLGSRALIDSVSGCSGELPLVVAASPEKSGIVSALADRFNADPSDVDGRCIKVRIVTVKSGEAVDALAKGWPTDDYGDRPDVWSPASSVWVGLVGQRVGAIGTPAKAPSLARSPLVIAAPEATAKALGWPDRQPSWQDIARYAGNDAAWKAASHSNTPFVFARTNPLVSTSGLHATLAAYLAAPGHTGDVQQDLERNSVKLFLRTLERSTDRYGDTTLTFLDTLRQQQEEQAATTVSALAVEEQTVWAYNQGEPLSAGASHLPPPKEKLVALHPSDGTLVSDHPYVTVDSVIDAPWVTPAKRTAADKFLSFLLAGPQQETFRAAGFRGADDKLDPDVVAKSNGLISADAPTAFAPPQPAAVQALLGAWRNLNKPANVLIVLDTSGSMNEKVPGTSTTRLQLATRAAKESLSYFGSNDSVGLWEFSTHLSGSVDHRQIVALGPKDEAALSRGLDSLKAKNDTGLYDTARDAVDTVRESADADGINAVVLLTDGDNQDPGSISPGALLTSLKKAPRVHVYPVAFGSELTPAGKRVLSQIAAATGGQYYESNDPRNIESVLGDVMSNF</sequence>
<evidence type="ECO:0000313" key="12">
    <source>
        <dbReference type="Proteomes" id="UP000317982"/>
    </source>
</evidence>
<keyword evidence="3" id="KW-0808">Transferase</keyword>
<dbReference type="InParanoid" id="A0A545AKD2"/>
<evidence type="ECO:0000256" key="6">
    <source>
        <dbReference type="ARBA" id="ARBA00022840"/>
    </source>
</evidence>
<dbReference type="GO" id="GO:0004674">
    <property type="term" value="F:protein serine/threonine kinase activity"/>
    <property type="evidence" value="ECO:0007669"/>
    <property type="project" value="UniProtKB-KW"/>
</dbReference>
<feature type="compositionally biased region" description="Gly residues" evidence="8">
    <location>
        <begin position="349"/>
        <end position="364"/>
    </location>
</feature>
<name>A0A545AKD2_9ACTN</name>
<evidence type="ECO:0000256" key="8">
    <source>
        <dbReference type="SAM" id="MobiDB-lite"/>
    </source>
</evidence>
<dbReference type="PROSITE" id="PS50011">
    <property type="entry name" value="PROTEIN_KINASE_DOM"/>
    <property type="match status" value="1"/>
</dbReference>
<dbReference type="Gene3D" id="1.10.510.10">
    <property type="entry name" value="Transferase(Phosphotransferase) domain 1"/>
    <property type="match status" value="1"/>
</dbReference>
<feature type="region of interest" description="Disordered" evidence="8">
    <location>
        <begin position="306"/>
        <end position="417"/>
    </location>
</feature>
<dbReference type="RefSeq" id="WP_142707743.1">
    <property type="nucleotide sequence ID" value="NZ_VIRS01000022.1"/>
</dbReference>
<feature type="domain" description="VWFA" evidence="10">
    <location>
        <begin position="813"/>
        <end position="998"/>
    </location>
</feature>
<evidence type="ECO:0000256" key="5">
    <source>
        <dbReference type="ARBA" id="ARBA00022777"/>
    </source>
</evidence>
<dbReference type="SMART" id="SM00220">
    <property type="entry name" value="S_TKc"/>
    <property type="match status" value="1"/>
</dbReference>
<feature type="compositionally biased region" description="Low complexity" evidence="8">
    <location>
        <begin position="398"/>
        <end position="407"/>
    </location>
</feature>
<feature type="binding site" evidence="7">
    <location>
        <position position="43"/>
    </location>
    <ligand>
        <name>ATP</name>
        <dbReference type="ChEBI" id="CHEBI:30616"/>
    </ligand>
</feature>
<dbReference type="InterPro" id="IPR017441">
    <property type="entry name" value="Protein_kinase_ATP_BS"/>
</dbReference>
<protein>
    <recommendedName>
        <fullName evidence="1">non-specific serine/threonine protein kinase</fullName>
        <ecNumber evidence="1">2.7.11.1</ecNumber>
    </recommendedName>
</protein>
<dbReference type="Pfam" id="PF00092">
    <property type="entry name" value="VWA"/>
    <property type="match status" value="1"/>
</dbReference>
<evidence type="ECO:0000259" key="10">
    <source>
        <dbReference type="PROSITE" id="PS50234"/>
    </source>
</evidence>
<dbReference type="PANTHER" id="PTHR43289:SF6">
    <property type="entry name" value="SERINE_THREONINE-PROTEIN KINASE NEKL-3"/>
    <property type="match status" value="1"/>
</dbReference>
<dbReference type="Gene3D" id="3.30.200.20">
    <property type="entry name" value="Phosphorylase Kinase, domain 1"/>
    <property type="match status" value="1"/>
</dbReference>
<dbReference type="InterPro" id="IPR008271">
    <property type="entry name" value="Ser/Thr_kinase_AS"/>
</dbReference>
<evidence type="ECO:0000256" key="4">
    <source>
        <dbReference type="ARBA" id="ARBA00022741"/>
    </source>
</evidence>
<evidence type="ECO:0000313" key="11">
    <source>
        <dbReference type="EMBL" id="TQS41784.1"/>
    </source>
</evidence>
<keyword evidence="5 11" id="KW-0418">Kinase</keyword>
<feature type="domain" description="Protein kinase" evidence="9">
    <location>
        <begin position="14"/>
        <end position="296"/>
    </location>
</feature>